<sequence>MTAQLEQGTETVSAHHQWVWMDGNMVSAEEASVSVTTQAFNYGTAVFEGIRAYRDNRTGQLNVFRLRDHIERLLNSARLLMINDLPSRQAIEDSILELLVKNEANQDCYIRPIAFKKNLLPKMGFGVKLSGISTGFSVNSLNMPSRQSAQGISCSVSAWRRVPDTAIPVRAKITGSYVNSALAMEAAMNGGHDDAIMLNIHGCVSEATTSNIFIVKNERLITPPLHAHILDGITRNTVIQLAGDYLNCDIEERDILPSELYAADECFLTGTGREISPVRKIDQYELNSDQESSLTLKLKSLYMKAVRGEINDFGHWLTAVGSRDI</sequence>
<protein>
    <recommendedName>
        <fullName evidence="21">Branched-chain-amino-acid aminotransferase</fullName>
        <shortName evidence="21">BCAT</shortName>
        <ecNumber evidence="21">2.6.1.42</ecNumber>
    </recommendedName>
</protein>
<gene>
    <name evidence="21" type="primary">ilvE</name>
    <name evidence="22" type="ORF">CAG72_00380</name>
</gene>
<dbReference type="PROSITE" id="PS00770">
    <property type="entry name" value="AA_TRANSFER_CLASS_4"/>
    <property type="match status" value="1"/>
</dbReference>
<evidence type="ECO:0000256" key="14">
    <source>
        <dbReference type="ARBA" id="ARBA00048212"/>
    </source>
</evidence>
<dbReference type="PANTHER" id="PTHR42743">
    <property type="entry name" value="AMINO-ACID AMINOTRANSFERASE"/>
    <property type="match status" value="1"/>
</dbReference>
<keyword evidence="11" id="KW-0289">Folate biosynthesis</keyword>
<comment type="function">
    <text evidence="18">Involved in the biosynthesis of p-aminobenzoate (PABA), a precursor of tetrahydrofolate. Converts 4-amino-4-deoxychorismate into 4-aminobenzoate (PABA) and pyruvate.</text>
</comment>
<comment type="pathway">
    <text evidence="13">Cofactor biosynthesis; tetrahydrofolate biosynthesis; 4-aminobenzoate from chorismate: step 2/2.</text>
</comment>
<comment type="pathway">
    <text evidence="5 21">Amino-acid biosynthesis; L-leucine biosynthesis; L-leucine from 3-methyl-2-oxobutanoate: step 4/4.</text>
</comment>
<comment type="catalytic activity">
    <reaction evidence="15 21">
        <text>L-isoleucine + 2-oxoglutarate = (S)-3-methyl-2-oxopentanoate + L-glutamate</text>
        <dbReference type="Rhea" id="RHEA:24801"/>
        <dbReference type="ChEBI" id="CHEBI:16810"/>
        <dbReference type="ChEBI" id="CHEBI:29985"/>
        <dbReference type="ChEBI" id="CHEBI:35146"/>
        <dbReference type="ChEBI" id="CHEBI:58045"/>
        <dbReference type="EC" id="2.6.1.42"/>
    </reaction>
</comment>
<dbReference type="SUPFAM" id="SSF56752">
    <property type="entry name" value="D-aminoacid aminotransferase-like PLP-dependent enzymes"/>
    <property type="match status" value="1"/>
</dbReference>
<dbReference type="AlphaFoldDB" id="A0A7X4XX53"/>
<dbReference type="InterPro" id="IPR018300">
    <property type="entry name" value="Aminotrans_IV_CS"/>
</dbReference>
<dbReference type="GO" id="GO:0046656">
    <property type="term" value="P:folic acid biosynthetic process"/>
    <property type="evidence" value="ECO:0007669"/>
    <property type="project" value="UniProtKB-KW"/>
</dbReference>
<dbReference type="GO" id="GO:0009098">
    <property type="term" value="P:L-leucine biosynthetic process"/>
    <property type="evidence" value="ECO:0007669"/>
    <property type="project" value="UniProtKB-UniPathway"/>
</dbReference>
<accession>A0A7X4XX53</accession>
<evidence type="ECO:0000256" key="8">
    <source>
        <dbReference type="ARBA" id="ARBA00022605"/>
    </source>
</evidence>
<dbReference type="NCBIfam" id="NF005146">
    <property type="entry name" value="PRK06606.1"/>
    <property type="match status" value="1"/>
</dbReference>
<dbReference type="GO" id="GO:0009099">
    <property type="term" value="P:L-valine biosynthetic process"/>
    <property type="evidence" value="ECO:0007669"/>
    <property type="project" value="UniProtKB-UniPathway"/>
</dbReference>
<dbReference type="InterPro" id="IPR050571">
    <property type="entry name" value="Class-IV_PLP-Dep_Aminotrnsfr"/>
</dbReference>
<comment type="pathway">
    <text evidence="4 21">Amino-acid biosynthesis; L-valine biosynthesis; L-valine from pyruvate: step 4/4.</text>
</comment>
<keyword evidence="8 21" id="KW-0028">Amino-acid biosynthesis</keyword>
<evidence type="ECO:0000313" key="23">
    <source>
        <dbReference type="Proteomes" id="UP000465712"/>
    </source>
</evidence>
<evidence type="ECO:0000256" key="12">
    <source>
        <dbReference type="ARBA" id="ARBA00023304"/>
    </source>
</evidence>
<keyword evidence="9 21" id="KW-0808">Transferase</keyword>
<evidence type="ECO:0000256" key="3">
    <source>
        <dbReference type="ARBA" id="ARBA00004824"/>
    </source>
</evidence>
<dbReference type="UniPathway" id="UPA00047">
    <property type="reaction ID" value="UER00058"/>
</dbReference>
<reference evidence="22 23" key="1">
    <citation type="submission" date="2017-05" db="EMBL/GenBank/DDBJ databases">
        <title>High clonality and local adaptation shapes Vibrionaceae linages within an endangered oasis.</title>
        <authorList>
            <person name="Vazquez-Rosas-Landa M."/>
        </authorList>
    </citation>
    <scope>NUCLEOTIDE SEQUENCE [LARGE SCALE GENOMIC DNA]</scope>
    <source>
        <strain evidence="22 23">P46_P4S1P180</strain>
    </source>
</reference>
<dbReference type="Gene3D" id="3.20.10.10">
    <property type="entry name" value="D-amino Acid Aminotransferase, subunit A, domain 2"/>
    <property type="match status" value="1"/>
</dbReference>
<dbReference type="Proteomes" id="UP000465712">
    <property type="component" value="Unassembled WGS sequence"/>
</dbReference>
<comment type="cofactor">
    <cofactor evidence="1 20">
        <name>pyridoxal 5'-phosphate</name>
        <dbReference type="ChEBI" id="CHEBI:597326"/>
    </cofactor>
</comment>
<dbReference type="Pfam" id="PF01063">
    <property type="entry name" value="Aminotran_4"/>
    <property type="match status" value="1"/>
</dbReference>
<name>A0A7X4XX53_9GAMM</name>
<dbReference type="PANTHER" id="PTHR42743:SF4">
    <property type="entry name" value="BRANCHED-CHAIN-AMINO-ACID AMINOTRANSFERASE-RELATED"/>
    <property type="match status" value="1"/>
</dbReference>
<dbReference type="GO" id="GO:0008696">
    <property type="term" value="F:4-amino-4-deoxychorismate lyase activity"/>
    <property type="evidence" value="ECO:0007669"/>
    <property type="project" value="UniProtKB-EC"/>
</dbReference>
<evidence type="ECO:0000256" key="11">
    <source>
        <dbReference type="ARBA" id="ARBA00022909"/>
    </source>
</evidence>
<keyword evidence="12 21" id="KW-0100">Branched-chain amino acid biosynthesis</keyword>
<dbReference type="InterPro" id="IPR043131">
    <property type="entry name" value="BCAT-like_N"/>
</dbReference>
<evidence type="ECO:0000256" key="7">
    <source>
        <dbReference type="ARBA" id="ARBA00022576"/>
    </source>
</evidence>
<dbReference type="RefSeq" id="WP_161442031.1">
    <property type="nucleotide sequence ID" value="NZ_WXWU01000015.1"/>
</dbReference>
<dbReference type="GO" id="GO:0004084">
    <property type="term" value="F:branched-chain-amino-acid transaminase activity"/>
    <property type="evidence" value="ECO:0007669"/>
    <property type="project" value="UniProtKB-EC"/>
</dbReference>
<evidence type="ECO:0000256" key="4">
    <source>
        <dbReference type="ARBA" id="ARBA00004931"/>
    </source>
</evidence>
<evidence type="ECO:0000256" key="17">
    <source>
        <dbReference type="ARBA" id="ARBA00049529"/>
    </source>
</evidence>
<comment type="caution">
    <text evidence="22">The sequence shown here is derived from an EMBL/GenBank/DDBJ whole genome shotgun (WGS) entry which is preliminary data.</text>
</comment>
<evidence type="ECO:0000256" key="15">
    <source>
        <dbReference type="ARBA" id="ARBA00048798"/>
    </source>
</evidence>
<evidence type="ECO:0000256" key="19">
    <source>
        <dbReference type="RuleBase" id="RU004106"/>
    </source>
</evidence>
<evidence type="ECO:0000256" key="21">
    <source>
        <dbReference type="RuleBase" id="RU364094"/>
    </source>
</evidence>
<comment type="similarity">
    <text evidence="6 19">Belongs to the class-IV pyridoxal-phosphate-dependent aminotransferase family.</text>
</comment>
<dbReference type="UniPathway" id="UPA00048">
    <property type="reaction ID" value="UER00073"/>
</dbReference>
<keyword evidence="10 20" id="KW-0663">Pyridoxal phosphate</keyword>
<dbReference type="NCBIfam" id="TIGR01122">
    <property type="entry name" value="ilvE_I"/>
    <property type="match status" value="1"/>
</dbReference>
<comment type="catalytic activity">
    <reaction evidence="17">
        <text>4-amino-4-deoxychorismate = 4-aminobenzoate + pyruvate + H(+)</text>
        <dbReference type="Rhea" id="RHEA:16201"/>
        <dbReference type="ChEBI" id="CHEBI:15361"/>
        <dbReference type="ChEBI" id="CHEBI:15378"/>
        <dbReference type="ChEBI" id="CHEBI:17836"/>
        <dbReference type="ChEBI" id="CHEBI:58406"/>
        <dbReference type="EC" id="4.1.3.38"/>
    </reaction>
</comment>
<comment type="pathway">
    <text evidence="3 21">Amino-acid biosynthesis; L-isoleucine biosynthesis; L-isoleucine from 2-oxobutanoate: step 4/4.</text>
</comment>
<evidence type="ECO:0000256" key="5">
    <source>
        <dbReference type="ARBA" id="ARBA00005072"/>
    </source>
</evidence>
<proteinExistence type="inferred from homology"/>
<evidence type="ECO:0000313" key="22">
    <source>
        <dbReference type="EMBL" id="NAW63664.1"/>
    </source>
</evidence>
<evidence type="ECO:0000256" key="1">
    <source>
        <dbReference type="ARBA" id="ARBA00001933"/>
    </source>
</evidence>
<evidence type="ECO:0000256" key="18">
    <source>
        <dbReference type="ARBA" id="ARBA00054027"/>
    </source>
</evidence>
<dbReference type="Gene3D" id="3.30.470.10">
    <property type="match status" value="1"/>
</dbReference>
<dbReference type="InterPro" id="IPR005785">
    <property type="entry name" value="B_amino_transI"/>
</dbReference>
<comment type="catalytic activity">
    <reaction evidence="16 21">
        <text>L-leucine + 2-oxoglutarate = 4-methyl-2-oxopentanoate + L-glutamate</text>
        <dbReference type="Rhea" id="RHEA:18321"/>
        <dbReference type="ChEBI" id="CHEBI:16810"/>
        <dbReference type="ChEBI" id="CHEBI:17865"/>
        <dbReference type="ChEBI" id="CHEBI:29985"/>
        <dbReference type="ChEBI" id="CHEBI:57427"/>
        <dbReference type="EC" id="2.6.1.42"/>
    </reaction>
</comment>
<dbReference type="InterPro" id="IPR036038">
    <property type="entry name" value="Aminotransferase-like"/>
</dbReference>
<dbReference type="EMBL" id="WXWW01000008">
    <property type="protein sequence ID" value="NAW63664.1"/>
    <property type="molecule type" value="Genomic_DNA"/>
</dbReference>
<evidence type="ECO:0000256" key="10">
    <source>
        <dbReference type="ARBA" id="ARBA00022898"/>
    </source>
</evidence>
<keyword evidence="7 21" id="KW-0032">Aminotransferase</keyword>
<dbReference type="UniPathway" id="UPA00049">
    <property type="reaction ID" value="UER00062"/>
</dbReference>
<evidence type="ECO:0000256" key="13">
    <source>
        <dbReference type="ARBA" id="ARBA00035633"/>
    </source>
</evidence>
<dbReference type="InterPro" id="IPR043132">
    <property type="entry name" value="BCAT-like_C"/>
</dbReference>
<organism evidence="22 23">
    <name type="scientific">Photobacterium halotolerans</name>
    <dbReference type="NCBI Taxonomy" id="265726"/>
    <lineage>
        <taxon>Bacteria</taxon>
        <taxon>Pseudomonadati</taxon>
        <taxon>Pseudomonadota</taxon>
        <taxon>Gammaproteobacteria</taxon>
        <taxon>Vibrionales</taxon>
        <taxon>Vibrionaceae</taxon>
        <taxon>Photobacterium</taxon>
    </lineage>
</organism>
<evidence type="ECO:0000256" key="6">
    <source>
        <dbReference type="ARBA" id="ARBA00009320"/>
    </source>
</evidence>
<comment type="function">
    <text evidence="2 21">Acts on leucine, isoleucine and valine.</text>
</comment>
<dbReference type="EC" id="2.6.1.42" evidence="21"/>
<evidence type="ECO:0000256" key="16">
    <source>
        <dbReference type="ARBA" id="ARBA00049229"/>
    </source>
</evidence>
<dbReference type="FunFam" id="3.20.10.10:FF:000002">
    <property type="entry name" value="D-alanine aminotransferase"/>
    <property type="match status" value="1"/>
</dbReference>
<dbReference type="GO" id="GO:0009097">
    <property type="term" value="P:isoleucine biosynthetic process"/>
    <property type="evidence" value="ECO:0007669"/>
    <property type="project" value="UniProtKB-UniPathway"/>
</dbReference>
<evidence type="ECO:0000256" key="2">
    <source>
        <dbReference type="ARBA" id="ARBA00003109"/>
    </source>
</evidence>
<dbReference type="InterPro" id="IPR001544">
    <property type="entry name" value="Aminotrans_IV"/>
</dbReference>
<dbReference type="OrthoDB" id="21319at2"/>
<evidence type="ECO:0000256" key="9">
    <source>
        <dbReference type="ARBA" id="ARBA00022679"/>
    </source>
</evidence>
<evidence type="ECO:0000256" key="20">
    <source>
        <dbReference type="RuleBase" id="RU004516"/>
    </source>
</evidence>
<comment type="catalytic activity">
    <reaction evidence="14 21">
        <text>L-valine + 2-oxoglutarate = 3-methyl-2-oxobutanoate + L-glutamate</text>
        <dbReference type="Rhea" id="RHEA:24813"/>
        <dbReference type="ChEBI" id="CHEBI:11851"/>
        <dbReference type="ChEBI" id="CHEBI:16810"/>
        <dbReference type="ChEBI" id="CHEBI:29985"/>
        <dbReference type="ChEBI" id="CHEBI:57762"/>
        <dbReference type="EC" id="2.6.1.42"/>
    </reaction>
</comment>